<sequence length="226" mass="24274">MTMRKSMVAVVLPLLLAATGCDSGDGNQQDDRAGETCTTLLGKAGETWVKESSAQETGRADTGDLPSAKERFYQDARSWSAGDEQAVRLFSRTEVCRVVLRQQKPHTSRLSLAYGASSFPFDSPFGEKNSVEVPETLVPVNSDVKLVTRRLNGSMAYSVYVKCRVPGAPVGQEEGVPLEGSLTDTLVAGAGRLEHLTYLLHSARVVADAFGCRNDPVVPEAPPEST</sequence>
<dbReference type="PROSITE" id="PS51257">
    <property type="entry name" value="PROKAR_LIPOPROTEIN"/>
    <property type="match status" value="1"/>
</dbReference>
<accession>A0ABS2VM66</accession>
<feature type="compositionally biased region" description="Basic and acidic residues" evidence="1">
    <location>
        <begin position="58"/>
        <end position="67"/>
    </location>
</feature>
<feature type="chain" id="PRO_5045874485" description="Lipoprotein" evidence="2">
    <location>
        <begin position="24"/>
        <end position="226"/>
    </location>
</feature>
<evidence type="ECO:0000313" key="4">
    <source>
        <dbReference type="Proteomes" id="UP000788262"/>
    </source>
</evidence>
<evidence type="ECO:0000256" key="1">
    <source>
        <dbReference type="SAM" id="MobiDB-lite"/>
    </source>
</evidence>
<feature type="region of interest" description="Disordered" evidence="1">
    <location>
        <begin position="48"/>
        <end position="67"/>
    </location>
</feature>
<organism evidence="3 4">
    <name type="scientific">Streptomyces actuosus</name>
    <dbReference type="NCBI Taxonomy" id="1885"/>
    <lineage>
        <taxon>Bacteria</taxon>
        <taxon>Bacillati</taxon>
        <taxon>Actinomycetota</taxon>
        <taxon>Actinomycetes</taxon>
        <taxon>Kitasatosporales</taxon>
        <taxon>Streptomycetaceae</taxon>
        <taxon>Streptomyces</taxon>
    </lineage>
</organism>
<keyword evidence="4" id="KW-1185">Reference proteome</keyword>
<comment type="caution">
    <text evidence="3">The sequence shown here is derived from an EMBL/GenBank/DDBJ whole genome shotgun (WGS) entry which is preliminary data.</text>
</comment>
<name>A0ABS2VM66_STRAS</name>
<proteinExistence type="predicted"/>
<reference evidence="3 4" key="1">
    <citation type="submission" date="2021-02" db="EMBL/GenBank/DDBJ databases">
        <title>Whole genome sequencing of Streptomyces actuosus VRA1.</title>
        <authorList>
            <person name="Sen G."/>
            <person name="Sen A."/>
        </authorList>
    </citation>
    <scope>NUCLEOTIDE SEQUENCE [LARGE SCALE GENOMIC DNA]</scope>
    <source>
        <strain evidence="3 4">VRA1</strain>
    </source>
</reference>
<evidence type="ECO:0000256" key="2">
    <source>
        <dbReference type="SAM" id="SignalP"/>
    </source>
</evidence>
<dbReference type="EMBL" id="JAFFZS010000005">
    <property type="protein sequence ID" value="MBN0044193.1"/>
    <property type="molecule type" value="Genomic_DNA"/>
</dbReference>
<evidence type="ECO:0008006" key="5">
    <source>
        <dbReference type="Google" id="ProtNLM"/>
    </source>
</evidence>
<keyword evidence="2" id="KW-0732">Signal</keyword>
<evidence type="ECO:0000313" key="3">
    <source>
        <dbReference type="EMBL" id="MBN0044193.1"/>
    </source>
</evidence>
<dbReference type="Proteomes" id="UP000788262">
    <property type="component" value="Unassembled WGS sequence"/>
</dbReference>
<dbReference type="RefSeq" id="WP_205382436.1">
    <property type="nucleotide sequence ID" value="NZ_JAFFZS010000005.1"/>
</dbReference>
<gene>
    <name evidence="3" type="ORF">JS756_08740</name>
</gene>
<feature type="signal peptide" evidence="2">
    <location>
        <begin position="1"/>
        <end position="23"/>
    </location>
</feature>
<protein>
    <recommendedName>
        <fullName evidence="5">Lipoprotein</fullName>
    </recommendedName>
</protein>